<gene>
    <name evidence="1" type="ORF">GCM10023215_05120</name>
</gene>
<accession>A0ABP8VYV5</accession>
<proteinExistence type="predicted"/>
<dbReference type="EMBL" id="BAABIC010000002">
    <property type="protein sequence ID" value="GAA4676042.1"/>
    <property type="molecule type" value="Genomic_DNA"/>
</dbReference>
<protein>
    <submittedName>
        <fullName evidence="1">Uncharacterized protein</fullName>
    </submittedName>
</protein>
<comment type="caution">
    <text evidence="1">The sequence shown here is derived from an EMBL/GenBank/DDBJ whole genome shotgun (WGS) entry which is preliminary data.</text>
</comment>
<evidence type="ECO:0000313" key="2">
    <source>
        <dbReference type="Proteomes" id="UP001500325"/>
    </source>
</evidence>
<dbReference type="RefSeq" id="WP_345378057.1">
    <property type="nucleotide sequence ID" value="NZ_BAABIC010000002.1"/>
</dbReference>
<organism evidence="1 2">
    <name type="scientific">Pseudonocardia yuanmonensis</name>
    <dbReference type="NCBI Taxonomy" id="1095914"/>
    <lineage>
        <taxon>Bacteria</taxon>
        <taxon>Bacillati</taxon>
        <taxon>Actinomycetota</taxon>
        <taxon>Actinomycetes</taxon>
        <taxon>Pseudonocardiales</taxon>
        <taxon>Pseudonocardiaceae</taxon>
        <taxon>Pseudonocardia</taxon>
    </lineage>
</organism>
<evidence type="ECO:0000313" key="1">
    <source>
        <dbReference type="EMBL" id="GAA4676042.1"/>
    </source>
</evidence>
<reference evidence="2" key="1">
    <citation type="journal article" date="2019" name="Int. J. Syst. Evol. Microbiol.">
        <title>The Global Catalogue of Microorganisms (GCM) 10K type strain sequencing project: providing services to taxonomists for standard genome sequencing and annotation.</title>
        <authorList>
            <consortium name="The Broad Institute Genomics Platform"/>
            <consortium name="The Broad Institute Genome Sequencing Center for Infectious Disease"/>
            <person name="Wu L."/>
            <person name="Ma J."/>
        </authorList>
    </citation>
    <scope>NUCLEOTIDE SEQUENCE [LARGE SCALE GENOMIC DNA]</scope>
    <source>
        <strain evidence="2">JCM 18055</strain>
    </source>
</reference>
<keyword evidence="2" id="KW-1185">Reference proteome</keyword>
<sequence length="83" mass="9344">MRDEAWVVEVGETNAAWLATESRTARLAREYRPVDLGDGRVRYSARALGAARELGEEEDGFLTDDADGLRVWIGDDAFELERE</sequence>
<dbReference type="Proteomes" id="UP001500325">
    <property type="component" value="Unassembled WGS sequence"/>
</dbReference>
<name>A0ABP8VYV5_9PSEU</name>